<gene>
    <name evidence="3" type="ORF">EHS25_005913</name>
</gene>
<feature type="region of interest" description="Disordered" evidence="1">
    <location>
        <begin position="568"/>
        <end position="616"/>
    </location>
</feature>
<dbReference type="OrthoDB" id="428260at2759"/>
<dbReference type="PANTHER" id="PTHR43283">
    <property type="entry name" value="BETA-LACTAMASE-RELATED"/>
    <property type="match status" value="1"/>
</dbReference>
<keyword evidence="4" id="KW-1185">Reference proteome</keyword>
<feature type="region of interest" description="Disordered" evidence="1">
    <location>
        <begin position="492"/>
        <end position="533"/>
    </location>
</feature>
<feature type="region of interest" description="Disordered" evidence="1">
    <location>
        <begin position="435"/>
        <end position="455"/>
    </location>
</feature>
<feature type="compositionally biased region" description="Low complexity" evidence="1">
    <location>
        <begin position="597"/>
        <end position="616"/>
    </location>
</feature>
<evidence type="ECO:0000313" key="3">
    <source>
        <dbReference type="EMBL" id="RSH82923.1"/>
    </source>
</evidence>
<organism evidence="3 4">
    <name type="scientific">Saitozyma podzolica</name>
    <dbReference type="NCBI Taxonomy" id="1890683"/>
    <lineage>
        <taxon>Eukaryota</taxon>
        <taxon>Fungi</taxon>
        <taxon>Dikarya</taxon>
        <taxon>Basidiomycota</taxon>
        <taxon>Agaricomycotina</taxon>
        <taxon>Tremellomycetes</taxon>
        <taxon>Tremellales</taxon>
        <taxon>Trimorphomycetaceae</taxon>
        <taxon>Saitozyma</taxon>
    </lineage>
</organism>
<dbReference type="AlphaFoldDB" id="A0A427XVR6"/>
<dbReference type="InterPro" id="IPR050789">
    <property type="entry name" value="Diverse_Enzym_Activities"/>
</dbReference>
<name>A0A427XVR6_9TREE</name>
<dbReference type="InterPro" id="IPR001466">
    <property type="entry name" value="Beta-lactam-related"/>
</dbReference>
<dbReference type="EMBL" id="RSCD01000026">
    <property type="protein sequence ID" value="RSH82923.1"/>
    <property type="molecule type" value="Genomic_DNA"/>
</dbReference>
<dbReference type="Proteomes" id="UP000279259">
    <property type="component" value="Unassembled WGS sequence"/>
</dbReference>
<comment type="caution">
    <text evidence="3">The sequence shown here is derived from an EMBL/GenBank/DDBJ whole genome shotgun (WGS) entry which is preliminary data.</text>
</comment>
<reference evidence="3 4" key="1">
    <citation type="submission" date="2018-11" db="EMBL/GenBank/DDBJ databases">
        <title>Genome sequence of Saitozyma podzolica DSM 27192.</title>
        <authorList>
            <person name="Aliyu H."/>
            <person name="Gorte O."/>
            <person name="Ochsenreither K."/>
        </authorList>
    </citation>
    <scope>NUCLEOTIDE SEQUENCE [LARGE SCALE GENOMIC DNA]</scope>
    <source>
        <strain evidence="3 4">DSM 27192</strain>
    </source>
</reference>
<evidence type="ECO:0000256" key="1">
    <source>
        <dbReference type="SAM" id="MobiDB-lite"/>
    </source>
</evidence>
<proteinExistence type="predicted"/>
<dbReference type="SUPFAM" id="SSF56601">
    <property type="entry name" value="beta-lactamase/transpeptidase-like"/>
    <property type="match status" value="1"/>
</dbReference>
<evidence type="ECO:0000259" key="2">
    <source>
        <dbReference type="Pfam" id="PF00144"/>
    </source>
</evidence>
<feature type="domain" description="Beta-lactamase-related" evidence="2">
    <location>
        <begin position="27"/>
        <end position="347"/>
    </location>
</feature>
<evidence type="ECO:0000313" key="4">
    <source>
        <dbReference type="Proteomes" id="UP000279259"/>
    </source>
</evidence>
<dbReference type="STRING" id="1890683.A0A427XVR6"/>
<protein>
    <recommendedName>
        <fullName evidence="2">Beta-lactamase-related domain-containing protein</fullName>
    </recommendedName>
</protein>
<dbReference type="InterPro" id="IPR012338">
    <property type="entry name" value="Beta-lactam/transpept-like"/>
</dbReference>
<dbReference type="Gene3D" id="3.40.710.10">
    <property type="entry name" value="DD-peptidase/beta-lactamase superfamily"/>
    <property type="match status" value="2"/>
</dbReference>
<feature type="compositionally biased region" description="Polar residues" evidence="1">
    <location>
        <begin position="516"/>
        <end position="527"/>
    </location>
</feature>
<sequence>MSAHPPFSPTICSSGKLALHQQCEALLQDHEFPAVFLGVANARQVLHQKQEGWVDVEHPERGKVNKDTVTTVACLRLIDQGFLRRVDLDDPSLIDKHLPELSLGRLSILERYDAAGEPVFRKATRAITLRMLLNHTSDITLPLAFEPDTSFAYSPLLDHAGELISRLMGRSLGEVFQAEMFRPLGLDSLSLFPDDSNRAMECVLFDSHTGGAQVIRGDVWGKTYQKADVTFQSGGSGLYGTAADFLSFLQAILRSDPRARCNPGNTGILSAESFQDLFHPSLNSSPHCDSKKRGLAALLQRDEHLVDHSIGFVLEMANNPAGRRKGSGSWYGAALTHFWLDPETGVASRIRMSIPETDSVRDLIRPTPRISYPTTPPTTIILASNTLWAIDDRDQGSLALLEHTPSQSIKHATRRESYCSQRRKMPLDESLIVLRSGQSAPEGPTTGRSKPKVPRLGFSPVVQDPAPQRPLNHINSVESIYDSTSTAPLIRTPSSQLQLPFSPIVQDDAPDPSRCWTASSSRPQGDSPSYHRDSKLAQANRADMEAKVEHLRRWLPRVRGCCHWRLAHGTGTTDTAPPPVPKPRGINRPGAPERRSGSQASPSSSETSSAISASSP</sequence>
<accession>A0A427XVR6</accession>
<dbReference type="PANTHER" id="PTHR43283:SF3">
    <property type="entry name" value="BETA-LACTAMASE FAMILY PROTEIN (AFU_ORTHOLOGUE AFUA_5G07500)"/>
    <property type="match status" value="1"/>
</dbReference>
<dbReference type="Pfam" id="PF00144">
    <property type="entry name" value="Beta-lactamase"/>
    <property type="match status" value="1"/>
</dbReference>